<accession>A0A9N7U470</accession>
<feature type="region of interest" description="Disordered" evidence="1">
    <location>
        <begin position="71"/>
        <end position="97"/>
    </location>
</feature>
<organism evidence="2 3">
    <name type="scientific">Pleuronectes platessa</name>
    <name type="common">European plaice</name>
    <dbReference type="NCBI Taxonomy" id="8262"/>
    <lineage>
        <taxon>Eukaryota</taxon>
        <taxon>Metazoa</taxon>
        <taxon>Chordata</taxon>
        <taxon>Craniata</taxon>
        <taxon>Vertebrata</taxon>
        <taxon>Euteleostomi</taxon>
        <taxon>Actinopterygii</taxon>
        <taxon>Neopterygii</taxon>
        <taxon>Teleostei</taxon>
        <taxon>Neoteleostei</taxon>
        <taxon>Acanthomorphata</taxon>
        <taxon>Carangaria</taxon>
        <taxon>Pleuronectiformes</taxon>
        <taxon>Pleuronectoidei</taxon>
        <taxon>Pleuronectidae</taxon>
        <taxon>Pleuronectes</taxon>
    </lineage>
</organism>
<gene>
    <name evidence="2" type="ORF">PLEPLA_LOCUS12385</name>
</gene>
<proteinExistence type="predicted"/>
<reference evidence="2" key="1">
    <citation type="submission" date="2020-03" db="EMBL/GenBank/DDBJ databases">
        <authorList>
            <person name="Weist P."/>
        </authorList>
    </citation>
    <scope>NUCLEOTIDE SEQUENCE</scope>
</reference>
<protein>
    <submittedName>
        <fullName evidence="2">Uncharacterized protein</fullName>
    </submittedName>
</protein>
<feature type="compositionally biased region" description="Basic and acidic residues" evidence="1">
    <location>
        <begin position="71"/>
        <end position="83"/>
    </location>
</feature>
<dbReference type="Proteomes" id="UP001153269">
    <property type="component" value="Unassembled WGS sequence"/>
</dbReference>
<evidence type="ECO:0000256" key="1">
    <source>
        <dbReference type="SAM" id="MobiDB-lite"/>
    </source>
</evidence>
<feature type="region of interest" description="Disordered" evidence="1">
    <location>
        <begin position="165"/>
        <end position="207"/>
    </location>
</feature>
<dbReference type="EMBL" id="CADEAL010000732">
    <property type="protein sequence ID" value="CAB1424460.1"/>
    <property type="molecule type" value="Genomic_DNA"/>
</dbReference>
<evidence type="ECO:0000313" key="2">
    <source>
        <dbReference type="EMBL" id="CAB1424460.1"/>
    </source>
</evidence>
<name>A0A9N7U470_PLEPL</name>
<dbReference type="AlphaFoldDB" id="A0A9N7U470"/>
<sequence length="293" mass="32374">MTPTEARHVEDGHRTTEIFGVALGSLRPTAPRVETRQALQYTPEEQRRLLVGKTPEEQNMRFVRTELEAVSKTRQHGERRANKQSDQTSCHLRTLETVPPSRTDTRCATIVLRKAITSSPAECPPKSLVAQAPIYNHRREVPPGSEIKALNSIEHCGGVEMRQMSSDSSAMHQRTPAGSEKDLPVRAPMTSLPLGQPPRATGGTRDGNATPASGILEISLSVSWQQREELPFRDRTQQAKLEPCQVRIAPAVGDRHLTLWKCTLKHQACSSNVLDGRSKSAKAKEEMGGELVK</sequence>
<evidence type="ECO:0000313" key="3">
    <source>
        <dbReference type="Proteomes" id="UP001153269"/>
    </source>
</evidence>
<comment type="caution">
    <text evidence="2">The sequence shown here is derived from an EMBL/GenBank/DDBJ whole genome shotgun (WGS) entry which is preliminary data.</text>
</comment>
<keyword evidence="3" id="KW-1185">Reference proteome</keyword>